<evidence type="ECO:0000256" key="5">
    <source>
        <dbReference type="ARBA" id="ARBA00022723"/>
    </source>
</evidence>
<dbReference type="EC" id="6.1.1.16" evidence="3"/>
<dbReference type="PaxDb" id="121845-A0A3Q0IMD3"/>
<comment type="catalytic activity">
    <reaction evidence="16">
        <text>S-sulfanyl-L-cysteine + L-cysteine = S-disulfanyl-L-cysteine + L-alanine</text>
        <dbReference type="Rhea" id="RHEA:78627"/>
        <dbReference type="ChEBI" id="CHEBI:35235"/>
        <dbReference type="ChEBI" id="CHEBI:57972"/>
        <dbReference type="ChEBI" id="CHEBI:58591"/>
        <dbReference type="ChEBI" id="CHEBI:229465"/>
    </reaction>
    <physiologicalReaction direction="left-to-right" evidence="16">
        <dbReference type="Rhea" id="RHEA:78628"/>
    </physiologicalReaction>
</comment>
<dbReference type="PRINTS" id="PR00983">
    <property type="entry name" value="TRNASYNTHCYS"/>
</dbReference>
<evidence type="ECO:0000256" key="16">
    <source>
        <dbReference type="ARBA" id="ARBA00047731"/>
    </source>
</evidence>
<keyword evidence="6" id="KW-0547">Nucleotide-binding</keyword>
<keyword evidence="20" id="KW-1185">Reference proteome</keyword>
<dbReference type="PANTHER" id="PTHR10890">
    <property type="entry name" value="CYSTEINYL-TRNA SYNTHETASE"/>
    <property type="match status" value="1"/>
</dbReference>
<name>A0A3Q0IMD3_DIACI</name>
<evidence type="ECO:0000313" key="20">
    <source>
        <dbReference type="Proteomes" id="UP000079169"/>
    </source>
</evidence>
<dbReference type="GeneID" id="103506543"/>
<comment type="cofactor">
    <cofactor evidence="1">
        <name>Zn(2+)</name>
        <dbReference type="ChEBI" id="CHEBI:29105"/>
    </cofactor>
</comment>
<evidence type="ECO:0000256" key="1">
    <source>
        <dbReference type="ARBA" id="ARBA00001947"/>
    </source>
</evidence>
<accession>A0A3Q0IMD3</accession>
<evidence type="ECO:0000256" key="7">
    <source>
        <dbReference type="ARBA" id="ARBA00022833"/>
    </source>
</evidence>
<dbReference type="NCBIfam" id="TIGR00435">
    <property type="entry name" value="cysS"/>
    <property type="match status" value="1"/>
</dbReference>
<comment type="catalytic activity">
    <reaction evidence="14">
        <text>S-disulfanyl-L-cysteine + tRNA(Cys) + ATP = (S)-disulfanyl-L-cysteinyl-tRNA(Cys) + AMP + diphosphate</text>
        <dbReference type="Rhea" id="RHEA:78651"/>
        <dbReference type="Rhea" id="RHEA-COMP:9661"/>
        <dbReference type="Rhea" id="RHEA-COMP:19120"/>
        <dbReference type="ChEBI" id="CHEBI:30616"/>
        <dbReference type="ChEBI" id="CHEBI:33019"/>
        <dbReference type="ChEBI" id="CHEBI:78442"/>
        <dbReference type="ChEBI" id="CHEBI:229465"/>
        <dbReference type="ChEBI" id="CHEBI:229521"/>
        <dbReference type="ChEBI" id="CHEBI:456215"/>
    </reaction>
    <physiologicalReaction direction="left-to-right" evidence="14">
        <dbReference type="Rhea" id="RHEA:78652"/>
    </physiologicalReaction>
</comment>
<dbReference type="Gene3D" id="3.40.50.620">
    <property type="entry name" value="HUPs"/>
    <property type="match status" value="2"/>
</dbReference>
<protein>
    <recommendedName>
        <fullName evidence="3">cysteine--tRNA ligase</fullName>
        <ecNumber evidence="3">6.1.1.16</ecNumber>
    </recommendedName>
    <alternativeName>
        <fullName evidence="11">Cysteinyl-tRNA synthetase</fullName>
    </alternativeName>
</protein>
<feature type="domain" description="tRNA synthetases class I catalytic" evidence="19">
    <location>
        <begin position="67"/>
        <end position="142"/>
    </location>
</feature>
<evidence type="ECO:0000256" key="2">
    <source>
        <dbReference type="ARBA" id="ARBA00005594"/>
    </source>
</evidence>
<comment type="function">
    <text evidence="12">Mitochondrial cysteine-specific aminoacyl-tRNA synthetase that catalyzes the ATP-dependent ligation of cysteine to tRNA(Cys).</text>
</comment>
<dbReference type="GO" id="GO:0046872">
    <property type="term" value="F:metal ion binding"/>
    <property type="evidence" value="ECO:0007669"/>
    <property type="project" value="UniProtKB-KW"/>
</dbReference>
<dbReference type="STRING" id="121845.A0A3Q0IMD3"/>
<evidence type="ECO:0000256" key="15">
    <source>
        <dbReference type="ARBA" id="ARBA00047548"/>
    </source>
</evidence>
<evidence type="ECO:0000256" key="9">
    <source>
        <dbReference type="ARBA" id="ARBA00022917"/>
    </source>
</evidence>
<dbReference type="HAMAP" id="MF_00041">
    <property type="entry name" value="Cys_tRNA_synth"/>
    <property type="match status" value="1"/>
</dbReference>
<comment type="similarity">
    <text evidence="2">Belongs to the class-I aminoacyl-tRNA synthetase family.</text>
</comment>
<evidence type="ECO:0000256" key="8">
    <source>
        <dbReference type="ARBA" id="ARBA00022840"/>
    </source>
</evidence>
<evidence type="ECO:0000256" key="10">
    <source>
        <dbReference type="ARBA" id="ARBA00023146"/>
    </source>
</evidence>
<evidence type="ECO:0000256" key="14">
    <source>
        <dbReference type="ARBA" id="ARBA00047499"/>
    </source>
</evidence>
<comment type="catalytic activity">
    <reaction evidence="15">
        <text>2 L-cysteine = S-sulfanyl-L-cysteine + L-alanine</text>
        <dbReference type="Rhea" id="RHEA:78543"/>
        <dbReference type="ChEBI" id="CHEBI:35235"/>
        <dbReference type="ChEBI" id="CHEBI:57972"/>
        <dbReference type="ChEBI" id="CHEBI:58591"/>
    </reaction>
    <physiologicalReaction direction="left-to-right" evidence="15">
        <dbReference type="Rhea" id="RHEA:78544"/>
    </physiologicalReaction>
</comment>
<proteinExistence type="inferred from homology"/>
<evidence type="ECO:0000256" key="6">
    <source>
        <dbReference type="ARBA" id="ARBA00022741"/>
    </source>
</evidence>
<dbReference type="Gene3D" id="1.20.120.1910">
    <property type="entry name" value="Cysteine-tRNA ligase, C-terminal anti-codon recognition domain"/>
    <property type="match status" value="1"/>
</dbReference>
<evidence type="ECO:0000256" key="3">
    <source>
        <dbReference type="ARBA" id="ARBA00012832"/>
    </source>
</evidence>
<evidence type="ECO:0000256" key="11">
    <source>
        <dbReference type="ARBA" id="ARBA00031499"/>
    </source>
</evidence>
<keyword evidence="8" id="KW-0067">ATP-binding</keyword>
<dbReference type="InterPro" id="IPR024909">
    <property type="entry name" value="Cys-tRNA/MSH_ligase"/>
</dbReference>
<dbReference type="RefSeq" id="XP_026677377.1">
    <property type="nucleotide sequence ID" value="XM_026821576.1"/>
</dbReference>
<dbReference type="AlphaFoldDB" id="A0A3Q0IMD3"/>
<evidence type="ECO:0000256" key="12">
    <source>
        <dbReference type="ARBA" id="ARBA00043868"/>
    </source>
</evidence>
<evidence type="ECO:0000256" key="4">
    <source>
        <dbReference type="ARBA" id="ARBA00022598"/>
    </source>
</evidence>
<dbReference type="Proteomes" id="UP000079169">
    <property type="component" value="Unplaced"/>
</dbReference>
<feature type="domain" description="tRNA synthetases class I catalytic" evidence="19">
    <location>
        <begin position="187"/>
        <end position="457"/>
    </location>
</feature>
<dbReference type="InterPro" id="IPR009080">
    <property type="entry name" value="tRNAsynth_Ia_anticodon-bd"/>
</dbReference>
<keyword evidence="7" id="KW-0862">Zinc</keyword>
<evidence type="ECO:0000259" key="19">
    <source>
        <dbReference type="Pfam" id="PF01406"/>
    </source>
</evidence>
<sequence length="644" mass="73178">MYQPKSILLNLKYLTLFARCSILSQSSLALSYATSCESPKWSLPSGYDTGIKIYNPITKTKVPFIIQNKNHLKWYACGPTVYDSPHIGHAVCNVKLDIIRRILEHYFHIHSIVISSVTDIDDKIINKANSLKEDYKTVAKRYFLPLIFKILHQKVVGSIPTRGELYPKHITPCCVQQPNSICSPIPGHAVCNVKLDIIRRILEHYFHIHSIVISSVTDIDDKIINKANSLKEDYKTVAKRYELEYFESMEKFGVLPPTRATRVSEFIPHIQSFIQTLLDTKQAYIGSDHSVYFDVDSFPHYFKLWGRNENITQHAVKRSPFDFALWKSAKPGEPWYESAWGKGRPGWHIECSAMASHFFGGQVDLHTGGIDLKFPHHENEEAQSCAFHNQSQWVNYWLHTGHLRGTDGTKMSKSLGNFVTASDFLKTHSPSQLRMMCLLSPYNADMNYNEETFHNARQLIERFRTFVVDCDNYLKEKIQHGNVDSTQLLATLETDKRKIREALSDDFSTPKVMDTLSHLVSTTYGQLHNSSKLNERTTSDTLLALSVLSSFVSNTLNSFGLNLTPAVQSSDSLGTKVNAVLDSAVNFRTQVRKLAIDLKKAKVDSGPVLTKCDEFRDELLALGVQIKDQKCEATWQFKDVAEKA</sequence>
<keyword evidence="4 21" id="KW-0436">Ligase</keyword>
<reference evidence="21" key="1">
    <citation type="submission" date="2025-08" db="UniProtKB">
        <authorList>
            <consortium name="RefSeq"/>
        </authorList>
    </citation>
    <scope>IDENTIFICATION</scope>
</reference>
<evidence type="ECO:0000313" key="21">
    <source>
        <dbReference type="RefSeq" id="XP_026677377.1"/>
    </source>
</evidence>
<dbReference type="SUPFAM" id="SSF47323">
    <property type="entry name" value="Anticodon-binding domain of a subclass of class I aminoacyl-tRNA synthetases"/>
    <property type="match status" value="1"/>
</dbReference>
<keyword evidence="5" id="KW-0479">Metal-binding</keyword>
<dbReference type="CDD" id="cd00672">
    <property type="entry name" value="CysRS_core"/>
    <property type="match status" value="1"/>
</dbReference>
<dbReference type="GO" id="GO:0005524">
    <property type="term" value="F:ATP binding"/>
    <property type="evidence" value="ECO:0007669"/>
    <property type="project" value="UniProtKB-KW"/>
</dbReference>
<evidence type="ECO:0000256" key="18">
    <source>
        <dbReference type="ARBA" id="ARBA00049046"/>
    </source>
</evidence>
<dbReference type="GO" id="GO:0005737">
    <property type="term" value="C:cytoplasm"/>
    <property type="evidence" value="ECO:0007669"/>
    <property type="project" value="TreeGrafter"/>
</dbReference>
<dbReference type="KEGG" id="dci:103506543"/>
<keyword evidence="9" id="KW-0648">Protein biosynthesis</keyword>
<dbReference type="InterPro" id="IPR015803">
    <property type="entry name" value="Cys-tRNA-ligase"/>
</dbReference>
<dbReference type="SUPFAM" id="SSF52374">
    <property type="entry name" value="Nucleotidylyl transferase"/>
    <property type="match status" value="2"/>
</dbReference>
<comment type="function">
    <text evidence="13">In addition to its role as an aminoacyl-tRNA synthetase, has also cysteine persulfide synthase activity. Produces reactive persulfide species such as cysteine persulfide (CysSSH) from substrate cysteine and mediate direct incorporation of CysSSH into proteins during translations, resulting in protein persulfides and polysulfides. CysSSHs behave as potent antioxidants and cellular protectants.</text>
</comment>
<dbReference type="GO" id="GO:0006423">
    <property type="term" value="P:cysteinyl-tRNA aminoacylation"/>
    <property type="evidence" value="ECO:0007669"/>
    <property type="project" value="InterPro"/>
</dbReference>
<dbReference type="Pfam" id="PF01406">
    <property type="entry name" value="tRNA-synt_1e"/>
    <property type="match status" value="2"/>
</dbReference>
<evidence type="ECO:0000256" key="13">
    <source>
        <dbReference type="ARBA" id="ARBA00045476"/>
    </source>
</evidence>
<organism evidence="20 21">
    <name type="scientific">Diaphorina citri</name>
    <name type="common">Asian citrus psyllid</name>
    <dbReference type="NCBI Taxonomy" id="121845"/>
    <lineage>
        <taxon>Eukaryota</taxon>
        <taxon>Metazoa</taxon>
        <taxon>Ecdysozoa</taxon>
        <taxon>Arthropoda</taxon>
        <taxon>Hexapoda</taxon>
        <taxon>Insecta</taxon>
        <taxon>Pterygota</taxon>
        <taxon>Neoptera</taxon>
        <taxon>Paraneoptera</taxon>
        <taxon>Hemiptera</taxon>
        <taxon>Sternorrhyncha</taxon>
        <taxon>Psylloidea</taxon>
        <taxon>Psyllidae</taxon>
        <taxon>Diaphorininae</taxon>
        <taxon>Diaphorina</taxon>
    </lineage>
</organism>
<comment type="catalytic activity">
    <reaction evidence="18">
        <text>tRNA(Cys) + L-cysteine + ATP = L-cysteinyl-tRNA(Cys) + AMP + diphosphate</text>
        <dbReference type="Rhea" id="RHEA:17773"/>
        <dbReference type="Rhea" id="RHEA-COMP:9661"/>
        <dbReference type="Rhea" id="RHEA-COMP:9679"/>
        <dbReference type="ChEBI" id="CHEBI:30616"/>
        <dbReference type="ChEBI" id="CHEBI:33019"/>
        <dbReference type="ChEBI" id="CHEBI:35235"/>
        <dbReference type="ChEBI" id="CHEBI:78442"/>
        <dbReference type="ChEBI" id="CHEBI:78517"/>
        <dbReference type="ChEBI" id="CHEBI:456215"/>
        <dbReference type="EC" id="6.1.1.16"/>
    </reaction>
    <physiologicalReaction direction="right-to-left" evidence="18">
        <dbReference type="Rhea" id="RHEA:17775"/>
    </physiologicalReaction>
</comment>
<dbReference type="InterPro" id="IPR014729">
    <property type="entry name" value="Rossmann-like_a/b/a_fold"/>
</dbReference>
<dbReference type="InterPro" id="IPR032678">
    <property type="entry name" value="tRNA-synt_1_cat_dom"/>
</dbReference>
<keyword evidence="10" id="KW-0030">Aminoacyl-tRNA synthetase</keyword>
<dbReference type="GO" id="GO:0004817">
    <property type="term" value="F:cysteine-tRNA ligase activity"/>
    <property type="evidence" value="ECO:0007669"/>
    <property type="project" value="UniProtKB-EC"/>
</dbReference>
<gene>
    <name evidence="21" type="primary">LOC103506543</name>
</gene>
<evidence type="ECO:0000256" key="17">
    <source>
        <dbReference type="ARBA" id="ARBA00048609"/>
    </source>
</evidence>
<dbReference type="PANTHER" id="PTHR10890:SF27">
    <property type="entry name" value="CYSTEINE--TRNA LIGASE, MITOCHONDRIAL-RELATED"/>
    <property type="match status" value="1"/>
</dbReference>
<comment type="catalytic activity">
    <reaction evidence="17">
        <text>S-sulfanyl-L-cysteine + tRNA(Cys) + ATP = (S)-sulfanyl-L-cysteinyl-tRNA(Cys) + AMP + diphosphate</text>
        <dbReference type="Rhea" id="RHEA:78647"/>
        <dbReference type="Rhea" id="RHEA-COMP:9661"/>
        <dbReference type="Rhea" id="RHEA-COMP:19119"/>
        <dbReference type="ChEBI" id="CHEBI:30616"/>
        <dbReference type="ChEBI" id="CHEBI:33019"/>
        <dbReference type="ChEBI" id="CHEBI:58591"/>
        <dbReference type="ChEBI" id="CHEBI:78442"/>
        <dbReference type="ChEBI" id="CHEBI:229520"/>
        <dbReference type="ChEBI" id="CHEBI:456215"/>
    </reaction>
    <physiologicalReaction direction="left-to-right" evidence="17">
        <dbReference type="Rhea" id="RHEA:78648"/>
    </physiologicalReaction>
</comment>